<evidence type="ECO:0000256" key="2">
    <source>
        <dbReference type="ARBA" id="ARBA00023235"/>
    </source>
</evidence>
<evidence type="ECO:0000313" key="4">
    <source>
        <dbReference type="EMBL" id="RGD55578.1"/>
    </source>
</evidence>
<comment type="caution">
    <text evidence="4">The sequence shown here is derived from an EMBL/GenBank/DDBJ whole genome shotgun (WGS) entry which is preliminary data.</text>
</comment>
<dbReference type="Proteomes" id="UP000263377">
    <property type="component" value="Unassembled WGS sequence"/>
</dbReference>
<proteinExistence type="predicted"/>
<dbReference type="GO" id="GO:0031419">
    <property type="term" value="F:cobalamin binding"/>
    <property type="evidence" value="ECO:0007669"/>
    <property type="project" value="UniProtKB-KW"/>
</dbReference>
<reference evidence="4 5" key="1">
    <citation type="submission" date="2018-08" db="EMBL/GenBank/DDBJ databases">
        <title>Diversity &amp; Physiological Properties of Lignin-Decomposing Actinobacteria from Soil.</title>
        <authorList>
            <person name="Roh S.G."/>
            <person name="Kim S.B."/>
        </authorList>
    </citation>
    <scope>NUCLEOTIDE SEQUENCE [LARGE SCALE GENOMIC DNA]</scope>
    <source>
        <strain evidence="4 5">MMS17-GH009</strain>
    </source>
</reference>
<evidence type="ECO:0000313" key="5">
    <source>
        <dbReference type="Proteomes" id="UP000263377"/>
    </source>
</evidence>
<dbReference type="EMBL" id="QVIG01000003">
    <property type="protein sequence ID" value="RGD55578.1"/>
    <property type="molecule type" value="Genomic_DNA"/>
</dbReference>
<dbReference type="Pfam" id="PF06368">
    <property type="entry name" value="Met_asp_mut_E"/>
    <property type="match status" value="1"/>
</dbReference>
<evidence type="ECO:0000256" key="3">
    <source>
        <dbReference type="ARBA" id="ARBA00023285"/>
    </source>
</evidence>
<keyword evidence="5" id="KW-1185">Reference proteome</keyword>
<dbReference type="SUPFAM" id="SSF51703">
    <property type="entry name" value="Cobalamin (vitamin B12)-dependent enzymes"/>
    <property type="match status" value="1"/>
</dbReference>
<dbReference type="GO" id="GO:0019670">
    <property type="term" value="P:anaerobic L-glutamate catabolic process"/>
    <property type="evidence" value="ECO:0007669"/>
    <property type="project" value="InterPro"/>
</dbReference>
<dbReference type="PIRSF" id="PIRSF001495">
    <property type="entry name" value="Met_asp_mut_epsi"/>
    <property type="match status" value="1"/>
</dbReference>
<keyword evidence="1" id="KW-0846">Cobalamin</keyword>
<keyword evidence="3" id="KW-0170">Cobalt</keyword>
<name>A0A372ZIA9_9ACTN</name>
<dbReference type="GO" id="GO:0050097">
    <property type="term" value="F:methylaspartate mutase activity"/>
    <property type="evidence" value="ECO:0007669"/>
    <property type="project" value="InterPro"/>
</dbReference>
<accession>A0A372ZIA9</accession>
<dbReference type="InterPro" id="IPR006396">
    <property type="entry name" value="Glu_mut_E"/>
</dbReference>
<protein>
    <submittedName>
        <fullName evidence="4">Methylaspartate mutase</fullName>
    </submittedName>
</protein>
<dbReference type="Gene3D" id="3.20.20.240">
    <property type="entry name" value="Methylmalonyl-CoA mutase"/>
    <property type="match status" value="1"/>
</dbReference>
<keyword evidence="2" id="KW-0413">Isomerase</keyword>
<sequence>MNDAPVNAFADFVRRSHARGNLVVQPRMGFGDPLAMREGLVAVKAANATTVGTITLDSYTRLGKLADARRAVDGGGDLNGYPIRTHPPVTNRGVLEGVRERDFPVQVRHGSASPYGIIAASLEAGLDTTEGGPVSYCLPYGRLPLREAVRNWERSCELMVRARDGEVEPHVETFGGCMLGQLCPPSLLVAISVLEGVFFRQHGLRSISLSYAQQTNAEQDREAVLALRRLADALLPDVDRHIVIYNYMGVYPGTRSGALLLLEQAAELAVRTGAERLIVKTAAEAHRIPTVRENVEALEIAALAAQNAGGSAPADTGAGSEVLDEATALVDTVLGLNTDVGAALVEAFARGLLDVPYCLHPDNAGRARSYIESDGRLRWSHTGALPVRPSGRSAGDRSMSASDLLRALSHVARSFDERAATTLDRLPGIPG</sequence>
<dbReference type="RefSeq" id="WP_117492920.1">
    <property type="nucleotide sequence ID" value="NZ_QVIG01000003.1"/>
</dbReference>
<gene>
    <name evidence="4" type="ORF">DR950_40250</name>
</gene>
<evidence type="ECO:0000256" key="1">
    <source>
        <dbReference type="ARBA" id="ARBA00022628"/>
    </source>
</evidence>
<dbReference type="AlphaFoldDB" id="A0A372ZIA9"/>
<organism evidence="4 5">
    <name type="scientific">Kitasatospora xanthocidica</name>
    <dbReference type="NCBI Taxonomy" id="83382"/>
    <lineage>
        <taxon>Bacteria</taxon>
        <taxon>Bacillati</taxon>
        <taxon>Actinomycetota</taxon>
        <taxon>Actinomycetes</taxon>
        <taxon>Kitasatosporales</taxon>
        <taxon>Streptomycetaceae</taxon>
        <taxon>Kitasatospora</taxon>
    </lineage>
</organism>
<dbReference type="InterPro" id="IPR016176">
    <property type="entry name" value="Cbl-dep_enz_cat"/>
</dbReference>